<dbReference type="SUPFAM" id="SSF50037">
    <property type="entry name" value="C-terminal domain of transcriptional repressors"/>
    <property type="match status" value="1"/>
</dbReference>
<dbReference type="GO" id="GO:0003700">
    <property type="term" value="F:DNA-binding transcription factor activity"/>
    <property type="evidence" value="ECO:0007669"/>
    <property type="project" value="InterPro"/>
</dbReference>
<feature type="non-terminal residue" evidence="16">
    <location>
        <position position="1"/>
    </location>
</feature>
<feature type="domain" description="HTH dtxR-type" evidence="15">
    <location>
        <begin position="9"/>
        <end position="72"/>
    </location>
</feature>
<evidence type="ECO:0000256" key="11">
    <source>
        <dbReference type="ARBA" id="ARBA00023163"/>
    </source>
</evidence>
<protein>
    <recommendedName>
        <fullName evidence="4">Transcriptional regulator MntR</fullName>
    </recommendedName>
    <alternativeName>
        <fullName evidence="14">Manganese transport regulator</fullName>
    </alternativeName>
</protein>
<dbReference type="InterPro" id="IPR038157">
    <property type="entry name" value="FeoA_core_dom"/>
</dbReference>
<gene>
    <name evidence="16" type="ORF">AVDCRST_MAG88-4614</name>
</gene>
<comment type="subunit">
    <text evidence="3">Homodimer.</text>
</comment>
<dbReference type="SMART" id="SM00529">
    <property type="entry name" value="HTH_DTXR"/>
    <property type="match status" value="1"/>
</dbReference>
<keyword evidence="7" id="KW-0408">Iron</keyword>
<dbReference type="GO" id="GO:0003677">
    <property type="term" value="F:DNA binding"/>
    <property type="evidence" value="ECO:0007669"/>
    <property type="project" value="UniProtKB-KW"/>
</dbReference>
<evidence type="ECO:0000256" key="12">
    <source>
        <dbReference type="ARBA" id="ARBA00023211"/>
    </source>
</evidence>
<dbReference type="InterPro" id="IPR022687">
    <property type="entry name" value="HTH_DTXR"/>
</dbReference>
<keyword evidence="10" id="KW-0010">Activator</keyword>
<dbReference type="InterPro" id="IPR036421">
    <property type="entry name" value="Fe_dep_repressor_sf"/>
</dbReference>
<dbReference type="GO" id="GO:0046914">
    <property type="term" value="F:transition metal ion binding"/>
    <property type="evidence" value="ECO:0007669"/>
    <property type="project" value="InterPro"/>
</dbReference>
<dbReference type="PANTHER" id="PTHR33238">
    <property type="entry name" value="IRON (METAL) DEPENDENT REPRESSOR, DTXR FAMILY"/>
    <property type="match status" value="1"/>
</dbReference>
<keyword evidence="9" id="KW-0238">DNA-binding</keyword>
<name>A0A6J4VVH5_9BACT</name>
<evidence type="ECO:0000256" key="13">
    <source>
        <dbReference type="ARBA" id="ARBA00025185"/>
    </source>
</evidence>
<comment type="function">
    <text evidence="13">In the presence of manganese, represses expression of mntH and mntS. Up-regulates expression of mntP.</text>
</comment>
<evidence type="ECO:0000256" key="8">
    <source>
        <dbReference type="ARBA" id="ARBA00023015"/>
    </source>
</evidence>
<accession>A0A6J4VVH5</accession>
<evidence type="ECO:0000256" key="14">
    <source>
        <dbReference type="ARBA" id="ARBA00032593"/>
    </source>
</evidence>
<evidence type="ECO:0000259" key="15">
    <source>
        <dbReference type="PROSITE" id="PS50944"/>
    </source>
</evidence>
<dbReference type="InterPro" id="IPR008988">
    <property type="entry name" value="Transcriptional_repressor_C"/>
</dbReference>
<evidence type="ECO:0000256" key="6">
    <source>
        <dbReference type="ARBA" id="ARBA00022491"/>
    </source>
</evidence>
<evidence type="ECO:0000256" key="5">
    <source>
        <dbReference type="ARBA" id="ARBA00022490"/>
    </source>
</evidence>
<comment type="subcellular location">
    <subcellularLocation>
        <location evidence="1">Cytoplasm</location>
    </subcellularLocation>
</comment>
<dbReference type="Pfam" id="PF04023">
    <property type="entry name" value="FeoA"/>
    <property type="match status" value="1"/>
</dbReference>
<dbReference type="EMBL" id="CADCWM010001188">
    <property type="protein sequence ID" value="CAA9589606.1"/>
    <property type="molecule type" value="Genomic_DNA"/>
</dbReference>
<dbReference type="SUPFAM" id="SSF47979">
    <property type="entry name" value="Iron-dependent repressor protein, dimerization domain"/>
    <property type="match status" value="1"/>
</dbReference>
<keyword evidence="12" id="KW-0464">Manganese</keyword>
<comment type="similarity">
    <text evidence="2">Belongs to the DtxR/MntR family.</text>
</comment>
<dbReference type="PROSITE" id="PS50944">
    <property type="entry name" value="HTH_DTXR"/>
    <property type="match status" value="1"/>
</dbReference>
<dbReference type="SUPFAM" id="SSF46785">
    <property type="entry name" value="Winged helix' DNA-binding domain"/>
    <property type="match status" value="1"/>
</dbReference>
<keyword evidence="8" id="KW-0805">Transcription regulation</keyword>
<sequence length="230" mass="24773">AKWRVRLMISKATEDYLKTIYKLAQEAPGGTVGTGLLAEALGVAAPSVTGMLKKLAELGLVDHRARQGVALTPAGEKIALEVVRHHRLLECYLIEALGYRWDEVHEEADRLEHLVSDELEARMDAALGYPTVDPHGDPIPSREGTVAAPASRPLASLEADEAATIGRVSDDDPAKLRYLADLGLFPGVPVTVLETLPFNGPLRVRVDGAGVGREHLLGRELAAEIFIRPG</sequence>
<evidence type="ECO:0000256" key="4">
    <source>
        <dbReference type="ARBA" id="ARBA00022386"/>
    </source>
</evidence>
<dbReference type="Pfam" id="PF02742">
    <property type="entry name" value="Fe_dep_repr_C"/>
    <property type="match status" value="1"/>
</dbReference>
<dbReference type="InterPro" id="IPR007167">
    <property type="entry name" value="Fe-transptr_FeoA-like"/>
</dbReference>
<dbReference type="InterPro" id="IPR001367">
    <property type="entry name" value="Fe_dep_repressor"/>
</dbReference>
<organism evidence="16">
    <name type="scientific">uncultured Thermomicrobiales bacterium</name>
    <dbReference type="NCBI Taxonomy" id="1645740"/>
    <lineage>
        <taxon>Bacteria</taxon>
        <taxon>Pseudomonadati</taxon>
        <taxon>Thermomicrobiota</taxon>
        <taxon>Thermomicrobia</taxon>
        <taxon>Thermomicrobiales</taxon>
        <taxon>environmental samples</taxon>
    </lineage>
</organism>
<dbReference type="AlphaFoldDB" id="A0A6J4VVH5"/>
<evidence type="ECO:0000256" key="7">
    <source>
        <dbReference type="ARBA" id="ARBA00023004"/>
    </source>
</evidence>
<evidence type="ECO:0000256" key="10">
    <source>
        <dbReference type="ARBA" id="ARBA00023159"/>
    </source>
</evidence>
<dbReference type="FunFam" id="1.10.60.10:FF:000004">
    <property type="entry name" value="DtxR family transcriptional regulator"/>
    <property type="match status" value="1"/>
</dbReference>
<keyword evidence="11" id="KW-0804">Transcription</keyword>
<dbReference type="SMART" id="SM00899">
    <property type="entry name" value="FeoA"/>
    <property type="match status" value="1"/>
</dbReference>
<dbReference type="InterPro" id="IPR036390">
    <property type="entry name" value="WH_DNA-bd_sf"/>
</dbReference>
<proteinExistence type="inferred from homology"/>
<evidence type="ECO:0000256" key="2">
    <source>
        <dbReference type="ARBA" id="ARBA00007871"/>
    </source>
</evidence>
<dbReference type="PANTHER" id="PTHR33238:SF11">
    <property type="entry name" value="TRANSCRIPTIONAL REGULATOR MNTR"/>
    <property type="match status" value="1"/>
</dbReference>
<evidence type="ECO:0000313" key="16">
    <source>
        <dbReference type="EMBL" id="CAA9589606.1"/>
    </source>
</evidence>
<evidence type="ECO:0000256" key="1">
    <source>
        <dbReference type="ARBA" id="ARBA00004496"/>
    </source>
</evidence>
<reference evidence="16" key="1">
    <citation type="submission" date="2020-02" db="EMBL/GenBank/DDBJ databases">
        <authorList>
            <person name="Meier V. D."/>
        </authorList>
    </citation>
    <scope>NUCLEOTIDE SEQUENCE</scope>
    <source>
        <strain evidence="16">AVDCRST_MAG88</strain>
    </source>
</reference>
<keyword evidence="6" id="KW-0678">Repressor</keyword>
<dbReference type="Gene3D" id="1.10.60.10">
    <property type="entry name" value="Iron dependent repressor, metal binding and dimerisation domain"/>
    <property type="match status" value="1"/>
</dbReference>
<dbReference type="Pfam" id="PF01325">
    <property type="entry name" value="Fe_dep_repress"/>
    <property type="match status" value="1"/>
</dbReference>
<evidence type="ECO:0000256" key="9">
    <source>
        <dbReference type="ARBA" id="ARBA00023125"/>
    </source>
</evidence>
<dbReference type="Gene3D" id="1.10.10.10">
    <property type="entry name" value="Winged helix-like DNA-binding domain superfamily/Winged helix DNA-binding domain"/>
    <property type="match status" value="1"/>
</dbReference>
<evidence type="ECO:0000256" key="3">
    <source>
        <dbReference type="ARBA" id="ARBA00011738"/>
    </source>
</evidence>
<dbReference type="InterPro" id="IPR036388">
    <property type="entry name" value="WH-like_DNA-bd_sf"/>
</dbReference>
<dbReference type="GO" id="GO:0005737">
    <property type="term" value="C:cytoplasm"/>
    <property type="evidence" value="ECO:0007669"/>
    <property type="project" value="UniProtKB-SubCell"/>
</dbReference>
<dbReference type="Gene3D" id="2.30.30.90">
    <property type="match status" value="1"/>
</dbReference>
<dbReference type="InterPro" id="IPR022689">
    <property type="entry name" value="Iron_dep_repressor"/>
</dbReference>
<dbReference type="InterPro" id="IPR050536">
    <property type="entry name" value="DtxR_MntR_Metal-Reg"/>
</dbReference>
<dbReference type="GO" id="GO:0046983">
    <property type="term" value="F:protein dimerization activity"/>
    <property type="evidence" value="ECO:0007669"/>
    <property type="project" value="InterPro"/>
</dbReference>
<keyword evidence="5" id="KW-0963">Cytoplasm</keyword>